<comment type="caution">
    <text evidence="1">The sequence shown here is derived from an EMBL/GenBank/DDBJ whole genome shotgun (WGS) entry which is preliminary data.</text>
</comment>
<evidence type="ECO:0000313" key="1">
    <source>
        <dbReference type="EMBL" id="PLS27159.1"/>
    </source>
</evidence>
<dbReference type="RefSeq" id="WP_101622832.1">
    <property type="nucleotide sequence ID" value="NZ_NMWT01000027.1"/>
</dbReference>
<accession>A0A2N5IYX0</accession>
<gene>
    <name evidence="1" type="ORF">Uis4E_1745</name>
</gene>
<evidence type="ECO:0000313" key="2">
    <source>
        <dbReference type="Proteomes" id="UP000235034"/>
    </source>
</evidence>
<dbReference type="SUPFAM" id="SSF46565">
    <property type="entry name" value="Chaperone J-domain"/>
    <property type="match status" value="1"/>
</dbReference>
<name>A0A2N5IYX0_9BIFI</name>
<proteinExistence type="predicted"/>
<sequence>MVWEYDDEADAKESGDSRRALVARITRLRADLSETLARMDEIRQQVIPRIKADYATKIGVWNARRIKTELAARRAKRRYAMARARVNRGEPVESEEITKALDAEFADWKRLMDEKMRSLNALLRWRSGRQRMPAGNAEELNRLFRRLARRFHPDLFPGDEERAQYYEMACNALADGDLDMLRALDVATADWVDDVDYGRLTEDELAGEIELLEDRLSSCRGDLNRMVSTEPYTLRAKLDDPEWVSGVVGGLRARVEAFEREKTHYDEAYDRLIKEDR</sequence>
<dbReference type="InterPro" id="IPR036869">
    <property type="entry name" value="J_dom_sf"/>
</dbReference>
<dbReference type="EMBL" id="NMWT01000027">
    <property type="protein sequence ID" value="PLS27159.1"/>
    <property type="molecule type" value="Genomic_DNA"/>
</dbReference>
<reference evidence="1 2" key="1">
    <citation type="submission" date="2017-07" db="EMBL/GenBank/DDBJ databases">
        <title>Bifidobacterium novel species.</title>
        <authorList>
            <person name="Lugli G.A."/>
            <person name="Milani C."/>
            <person name="Duranti S."/>
            <person name="Mangifesta M."/>
        </authorList>
    </citation>
    <scope>NUCLEOTIDE SEQUENCE [LARGE SCALE GENOMIC DNA]</scope>
    <source>
        <strain evidence="1 2">77</strain>
    </source>
</reference>
<dbReference type="OrthoDB" id="9800872at2"/>
<organism evidence="1 2">
    <name type="scientific">Bifidobacterium parmae</name>
    <dbReference type="NCBI Taxonomy" id="361854"/>
    <lineage>
        <taxon>Bacteria</taxon>
        <taxon>Bacillati</taxon>
        <taxon>Actinomycetota</taxon>
        <taxon>Actinomycetes</taxon>
        <taxon>Bifidobacteriales</taxon>
        <taxon>Bifidobacteriaceae</taxon>
        <taxon>Bifidobacterium</taxon>
    </lineage>
</organism>
<keyword evidence="2" id="KW-1185">Reference proteome</keyword>
<dbReference type="AlphaFoldDB" id="A0A2N5IYX0"/>
<dbReference type="Proteomes" id="UP000235034">
    <property type="component" value="Unassembled WGS sequence"/>
</dbReference>
<protein>
    <submittedName>
        <fullName evidence="1">DnaJ-like protein</fullName>
    </submittedName>
</protein>